<dbReference type="RefSeq" id="WP_172192693.1">
    <property type="nucleotide sequence ID" value="NZ_CAWPPK010000095.1"/>
</dbReference>
<protein>
    <submittedName>
        <fullName evidence="1">Uncharacterized protein</fullName>
    </submittedName>
</protein>
<dbReference type="EMBL" id="SRRZ01000184">
    <property type="protein sequence ID" value="NQE38152.1"/>
    <property type="molecule type" value="Genomic_DNA"/>
</dbReference>
<gene>
    <name evidence="1" type="ORF">E5S67_05936</name>
</gene>
<evidence type="ECO:0000313" key="1">
    <source>
        <dbReference type="EMBL" id="NQE38152.1"/>
    </source>
</evidence>
<comment type="caution">
    <text evidence="1">The sequence shown here is derived from an EMBL/GenBank/DDBJ whole genome shotgun (WGS) entry which is preliminary data.</text>
</comment>
<dbReference type="Pfam" id="PF07505">
    <property type="entry name" value="DUF5131"/>
    <property type="match status" value="1"/>
</dbReference>
<keyword evidence="2" id="KW-1185">Reference proteome</keyword>
<evidence type="ECO:0000313" key="2">
    <source>
        <dbReference type="Proteomes" id="UP000702425"/>
    </source>
</evidence>
<sequence>MGTKISWATDVWNPIVGCSRVPKSPGCKNCYAANLAKSARLQQFPQYQEVKEWNGKIAFVPSQLTKPFKLKTLQLFFLSMSDPGHHNVKREWLDRMFAVMAIANEHQFLFLSKRPETVKAYIDELTAGRLYEAAKYFWKETEIPKRLWQSLEQLKDYFEKLEFPLKNLWIGTSVENQEVADRILDVRDTVAHIRFISCEPLLERIDLRKYLGICVGCQTCEFRGDHRIGKPMVVNWVIAGGESAWKRSDARPCHLDWLRSIVQQCQLAKIPVSVKQLGSNPIDSSPYIDGVAITNYSVKVKDHTDINEFPSELRFRQHPGF</sequence>
<reference evidence="1 2" key="1">
    <citation type="journal article" date="2020" name="Sci. Rep.">
        <title>A novel cyanobacterial geosmin producer, revising GeoA distribution and dispersion patterns in Bacteria.</title>
        <authorList>
            <person name="Churro C."/>
            <person name="Semedo-Aguiar A.P."/>
            <person name="Silva A.D."/>
            <person name="Pereira-Leal J.B."/>
            <person name="Leite R.B."/>
        </authorList>
    </citation>
    <scope>NUCLEOTIDE SEQUENCE [LARGE SCALE GENOMIC DNA]</scope>
    <source>
        <strain evidence="1 2">IPMA8</strain>
    </source>
</reference>
<dbReference type="Proteomes" id="UP000702425">
    <property type="component" value="Unassembled WGS sequence"/>
</dbReference>
<organism evidence="1 2">
    <name type="scientific">Microcoleus asticus IPMA8</name>
    <dbReference type="NCBI Taxonomy" id="2563858"/>
    <lineage>
        <taxon>Bacteria</taxon>
        <taxon>Bacillati</taxon>
        <taxon>Cyanobacteriota</taxon>
        <taxon>Cyanophyceae</taxon>
        <taxon>Oscillatoriophycideae</taxon>
        <taxon>Oscillatoriales</taxon>
        <taxon>Microcoleaceae</taxon>
        <taxon>Microcoleus</taxon>
        <taxon>Microcoleus asticus</taxon>
    </lineage>
</organism>
<dbReference type="InterPro" id="IPR011101">
    <property type="entry name" value="DUF5131"/>
</dbReference>
<name>A0ABX2D677_9CYAN</name>
<proteinExistence type="predicted"/>
<accession>A0ABX2D677</accession>